<proteinExistence type="predicted"/>
<accession>A0ABW9X2R0</accession>
<protein>
    <submittedName>
        <fullName evidence="3">Antibiotic acetyltransferase</fullName>
    </submittedName>
</protein>
<keyword evidence="4" id="KW-1185">Reference proteome</keyword>
<evidence type="ECO:0000313" key="3">
    <source>
        <dbReference type="EMBL" id="MZL77112.1"/>
    </source>
</evidence>
<dbReference type="PANTHER" id="PTHR43300">
    <property type="entry name" value="ACETYLTRANSFERASE"/>
    <property type="match status" value="1"/>
</dbReference>
<dbReference type="InterPro" id="IPR018357">
    <property type="entry name" value="Hexapep_transf_CS"/>
</dbReference>
<dbReference type="InterPro" id="IPR001451">
    <property type="entry name" value="Hexapep"/>
</dbReference>
<dbReference type="CDD" id="cd03349">
    <property type="entry name" value="LbH_XAT"/>
    <property type="match status" value="1"/>
</dbReference>
<organism evidence="3 4">
    <name type="scientific">Blautia massiliensis</name>
    <name type="common">ex Durand et al. 2017</name>
    <dbReference type="NCBI Taxonomy" id="1737424"/>
    <lineage>
        <taxon>Bacteria</taxon>
        <taxon>Bacillati</taxon>
        <taxon>Bacillota</taxon>
        <taxon>Clostridia</taxon>
        <taxon>Lachnospirales</taxon>
        <taxon>Lachnospiraceae</taxon>
        <taxon>Blautia</taxon>
    </lineage>
</organism>
<dbReference type="InterPro" id="IPR050179">
    <property type="entry name" value="Trans_hexapeptide_repeat"/>
</dbReference>
<keyword evidence="1" id="KW-0808">Transferase</keyword>
<keyword evidence="2" id="KW-0677">Repeat</keyword>
<dbReference type="SUPFAM" id="SSF51161">
    <property type="entry name" value="Trimeric LpxA-like enzymes"/>
    <property type="match status" value="1"/>
</dbReference>
<evidence type="ECO:0000313" key="4">
    <source>
        <dbReference type="Proteomes" id="UP000452293"/>
    </source>
</evidence>
<dbReference type="Proteomes" id="UP000452293">
    <property type="component" value="Unassembled WGS sequence"/>
</dbReference>
<dbReference type="InterPro" id="IPR011004">
    <property type="entry name" value="Trimer_LpxA-like_sf"/>
</dbReference>
<evidence type="ECO:0000256" key="1">
    <source>
        <dbReference type="ARBA" id="ARBA00022679"/>
    </source>
</evidence>
<evidence type="ECO:0000256" key="2">
    <source>
        <dbReference type="ARBA" id="ARBA00022737"/>
    </source>
</evidence>
<dbReference type="EMBL" id="WWVW01000011">
    <property type="protein sequence ID" value="MZL77112.1"/>
    <property type="molecule type" value="Genomic_DNA"/>
</dbReference>
<dbReference type="Gene3D" id="2.160.10.10">
    <property type="entry name" value="Hexapeptide repeat proteins"/>
    <property type="match status" value="1"/>
</dbReference>
<comment type="caution">
    <text evidence="3">The sequence shown here is derived from an EMBL/GenBank/DDBJ whole genome shotgun (WGS) entry which is preliminary data.</text>
</comment>
<gene>
    <name evidence="3" type="ORF">GT718_07010</name>
</gene>
<dbReference type="Pfam" id="PF00132">
    <property type="entry name" value="Hexapep"/>
    <property type="match status" value="1"/>
</dbReference>
<dbReference type="PANTHER" id="PTHR43300:SF11">
    <property type="entry name" value="ACETYLTRANSFERASE RV3034C-RELATED"/>
    <property type="match status" value="1"/>
</dbReference>
<dbReference type="PROSITE" id="PS00101">
    <property type="entry name" value="HEXAPEP_TRANSFERASES"/>
    <property type="match status" value="1"/>
</dbReference>
<reference evidence="3 4" key="1">
    <citation type="journal article" date="2019" name="Nat. Med.">
        <title>A library of human gut bacterial isolates paired with longitudinal multiomics data enables mechanistic microbiome research.</title>
        <authorList>
            <person name="Poyet M."/>
            <person name="Groussin M."/>
            <person name="Gibbons S.M."/>
            <person name="Avila-Pacheco J."/>
            <person name="Jiang X."/>
            <person name="Kearney S.M."/>
            <person name="Perrotta A.R."/>
            <person name="Berdy B."/>
            <person name="Zhao S."/>
            <person name="Lieberman T.D."/>
            <person name="Swanson P.K."/>
            <person name="Smith M."/>
            <person name="Roesemann S."/>
            <person name="Alexander J.E."/>
            <person name="Rich S.A."/>
            <person name="Livny J."/>
            <person name="Vlamakis H."/>
            <person name="Clish C."/>
            <person name="Bullock K."/>
            <person name="Deik A."/>
            <person name="Scott J."/>
            <person name="Pierce K.A."/>
            <person name="Xavier R.J."/>
            <person name="Alm E.J."/>
        </authorList>
    </citation>
    <scope>NUCLEOTIDE SEQUENCE [LARGE SCALE GENOMIC DNA]</scope>
    <source>
        <strain evidence="3 4">BIOML-A1</strain>
    </source>
</reference>
<name>A0ABW9X2R0_9FIRM</name>
<sequence length="207" mass="23688">MKIKLNSFKRKWVKNNKHNQTIPINFFDADMVKVGINSYGELNVISFSKKSRLFIGNYVSIAQNVTFLLDVEHYTKHLSTYPFRVKILETEKTESFSKGDIIVEDDVWIGYGVILLSGIHIGKGAIIAAGSIVTKDVEPYSIVAGVPAKLKKMRFDKAVENSIRNVKYELLDYNTIKNNIDILYMDIENEEKIELIKNTVPHIFNEN</sequence>